<feature type="compositionally biased region" description="Low complexity" evidence="1">
    <location>
        <begin position="326"/>
        <end position="342"/>
    </location>
</feature>
<proteinExistence type="predicted"/>
<comment type="caution">
    <text evidence="2">The sequence shown here is derived from an EMBL/GenBank/DDBJ whole genome shotgun (WGS) entry which is preliminary data.</text>
</comment>
<feature type="compositionally biased region" description="Low complexity" evidence="1">
    <location>
        <begin position="126"/>
        <end position="157"/>
    </location>
</feature>
<dbReference type="EMBL" id="JBAHYK010000321">
    <property type="protein sequence ID" value="KAL0575274.1"/>
    <property type="molecule type" value="Genomic_DNA"/>
</dbReference>
<dbReference type="Proteomes" id="UP001465976">
    <property type="component" value="Unassembled WGS sequence"/>
</dbReference>
<feature type="compositionally biased region" description="Basic and acidic residues" evidence="1">
    <location>
        <begin position="350"/>
        <end position="375"/>
    </location>
</feature>
<evidence type="ECO:0000313" key="3">
    <source>
        <dbReference type="Proteomes" id="UP001465976"/>
    </source>
</evidence>
<feature type="region of interest" description="Disordered" evidence="1">
    <location>
        <begin position="114"/>
        <end position="158"/>
    </location>
</feature>
<reference evidence="2 3" key="1">
    <citation type="submission" date="2024-02" db="EMBL/GenBank/DDBJ databases">
        <title>A draft genome for the cacao thread blight pathogen Marasmius crinis-equi.</title>
        <authorList>
            <person name="Cohen S.P."/>
            <person name="Baruah I.K."/>
            <person name="Amoako-Attah I."/>
            <person name="Bukari Y."/>
            <person name="Meinhardt L.W."/>
            <person name="Bailey B.A."/>
        </authorList>
    </citation>
    <scope>NUCLEOTIDE SEQUENCE [LARGE SCALE GENOMIC DNA]</scope>
    <source>
        <strain evidence="2 3">GH-76</strain>
    </source>
</reference>
<gene>
    <name evidence="2" type="ORF">V5O48_006710</name>
</gene>
<feature type="region of interest" description="Disordered" evidence="1">
    <location>
        <begin position="318"/>
        <end position="375"/>
    </location>
</feature>
<keyword evidence="3" id="KW-1185">Reference proteome</keyword>
<protein>
    <submittedName>
        <fullName evidence="2">Uncharacterized protein</fullName>
    </submittedName>
</protein>
<accession>A0ABR3FJ03</accession>
<sequence>MSSQRSINDEMIARLRVLRNAHQLPEPNSVCAPAAPNDGSFRWVNKGTLFHGGYGKPMLMSPNDHRFKNLGAVFFYRLGGDRGSSNVFKSHLPLEALRNDVELLTLLAKRASLTSTNNRSSRRSTDTSPSTPSPQQSKKISNSSSSSSSSSATSSPSGDAFRTACLEKMNEINATGEGGVIQFDEAHGFYTWVHPMTSKRKPATAAQMATYISDGSLEPPRCLLHPAKPLAFQESGRFAGGYTANFKCGRDCPIKSNGRRCKNEGESASRTEIGKAGVAAYNAATRLQPLDDDETIEAELPSNLVTAFMKKKDLGTIEITDDDSDSPPVLSLKRKSASSSSTRSRKRAVIHIDLDSDDQVEQKQASKDKGKGRAY</sequence>
<evidence type="ECO:0000313" key="2">
    <source>
        <dbReference type="EMBL" id="KAL0575274.1"/>
    </source>
</evidence>
<organism evidence="2 3">
    <name type="scientific">Marasmius crinis-equi</name>
    <dbReference type="NCBI Taxonomy" id="585013"/>
    <lineage>
        <taxon>Eukaryota</taxon>
        <taxon>Fungi</taxon>
        <taxon>Dikarya</taxon>
        <taxon>Basidiomycota</taxon>
        <taxon>Agaricomycotina</taxon>
        <taxon>Agaricomycetes</taxon>
        <taxon>Agaricomycetidae</taxon>
        <taxon>Agaricales</taxon>
        <taxon>Marasmiineae</taxon>
        <taxon>Marasmiaceae</taxon>
        <taxon>Marasmius</taxon>
    </lineage>
</organism>
<evidence type="ECO:0000256" key="1">
    <source>
        <dbReference type="SAM" id="MobiDB-lite"/>
    </source>
</evidence>
<name>A0ABR3FJ03_9AGAR</name>